<evidence type="ECO:0000313" key="2">
    <source>
        <dbReference type="EMBL" id="GAA1973029.1"/>
    </source>
</evidence>
<organism evidence="2 3">
    <name type="scientific">Microbacterium pumilum</name>
    <dbReference type="NCBI Taxonomy" id="344165"/>
    <lineage>
        <taxon>Bacteria</taxon>
        <taxon>Bacillati</taxon>
        <taxon>Actinomycetota</taxon>
        <taxon>Actinomycetes</taxon>
        <taxon>Micrococcales</taxon>
        <taxon>Microbacteriaceae</taxon>
        <taxon>Microbacterium</taxon>
    </lineage>
</organism>
<keyword evidence="1" id="KW-1133">Transmembrane helix</keyword>
<accession>A0ABP5D350</accession>
<name>A0ABP5D350_9MICO</name>
<feature type="transmembrane region" description="Helical" evidence="1">
    <location>
        <begin position="48"/>
        <end position="71"/>
    </location>
</feature>
<keyword evidence="1" id="KW-0472">Membrane</keyword>
<comment type="caution">
    <text evidence="2">The sequence shown here is derived from an EMBL/GenBank/DDBJ whole genome shotgun (WGS) entry which is preliminary data.</text>
</comment>
<dbReference type="EMBL" id="BAAAOH010000001">
    <property type="protein sequence ID" value="GAA1973029.1"/>
    <property type="molecule type" value="Genomic_DNA"/>
</dbReference>
<keyword evidence="3" id="KW-1185">Reference proteome</keyword>
<sequence length="97" mass="10398">MRRNPYHVGLLSAGGFVLVLAFMIDIVIGQMTDYATWDVAGVATLQGWVFVLVGVAGAMFTGATVISGVAWSLRHRDAESMAAARDDVTRSLSEPVR</sequence>
<evidence type="ECO:0000313" key="3">
    <source>
        <dbReference type="Proteomes" id="UP001500326"/>
    </source>
</evidence>
<feature type="transmembrane region" description="Helical" evidence="1">
    <location>
        <begin position="7"/>
        <end position="28"/>
    </location>
</feature>
<reference evidence="3" key="1">
    <citation type="journal article" date="2019" name="Int. J. Syst. Evol. Microbiol.">
        <title>The Global Catalogue of Microorganisms (GCM) 10K type strain sequencing project: providing services to taxonomists for standard genome sequencing and annotation.</title>
        <authorList>
            <consortium name="The Broad Institute Genomics Platform"/>
            <consortium name="The Broad Institute Genome Sequencing Center for Infectious Disease"/>
            <person name="Wu L."/>
            <person name="Ma J."/>
        </authorList>
    </citation>
    <scope>NUCLEOTIDE SEQUENCE [LARGE SCALE GENOMIC DNA]</scope>
    <source>
        <strain evidence="3">JCM 14902</strain>
    </source>
</reference>
<protein>
    <submittedName>
        <fullName evidence="2">Uncharacterized protein</fullName>
    </submittedName>
</protein>
<proteinExistence type="predicted"/>
<gene>
    <name evidence="2" type="ORF">GCM10009777_01390</name>
</gene>
<keyword evidence="1" id="KW-0812">Transmembrane</keyword>
<dbReference type="RefSeq" id="WP_344057542.1">
    <property type="nucleotide sequence ID" value="NZ_BAAAOH010000001.1"/>
</dbReference>
<evidence type="ECO:0000256" key="1">
    <source>
        <dbReference type="SAM" id="Phobius"/>
    </source>
</evidence>
<dbReference type="Proteomes" id="UP001500326">
    <property type="component" value="Unassembled WGS sequence"/>
</dbReference>